<dbReference type="AlphaFoldDB" id="A0A9P6YFU3"/>
<dbReference type="Proteomes" id="UP000740926">
    <property type="component" value="Unassembled WGS sequence"/>
</dbReference>
<comment type="caution">
    <text evidence="2">The sequence shown here is derived from an EMBL/GenBank/DDBJ whole genome shotgun (WGS) entry which is preliminary data.</text>
</comment>
<sequence length="218" mass="25372">MDLDEEVNEELGALDSEENNYIEDNSENENESNHKIAKPTVEEFAKKLASNNKENEKTLKYRKYNQEQIEEFICLITEMVPVKDAALRTGIVLSSAYRFRKQWTEEGKIRETKQRGRVVGTVSDLKEEHTVFLTKVVDDFATITITQMWEMLHQEFPGLSVMQWMPDSEFDFEKNCIFLDEAGFNLHMTRTRGWSKKGKPAKSVVPASRELERELNII</sequence>
<proteinExistence type="predicted"/>
<evidence type="ECO:0000256" key="1">
    <source>
        <dbReference type="SAM" id="MobiDB-lite"/>
    </source>
</evidence>
<accession>A0A9P6YFU3</accession>
<dbReference type="EMBL" id="JAANIU010005454">
    <property type="protein sequence ID" value="KAG1547465.1"/>
    <property type="molecule type" value="Genomic_DNA"/>
</dbReference>
<feature type="region of interest" description="Disordered" evidence="1">
    <location>
        <begin position="1"/>
        <end position="36"/>
    </location>
</feature>
<dbReference type="SUPFAM" id="SSF46689">
    <property type="entry name" value="Homeodomain-like"/>
    <property type="match status" value="1"/>
</dbReference>
<evidence type="ECO:0000313" key="3">
    <source>
        <dbReference type="Proteomes" id="UP000740926"/>
    </source>
</evidence>
<organism evidence="2 3">
    <name type="scientific">Rhizopus delemar</name>
    <dbReference type="NCBI Taxonomy" id="936053"/>
    <lineage>
        <taxon>Eukaryota</taxon>
        <taxon>Fungi</taxon>
        <taxon>Fungi incertae sedis</taxon>
        <taxon>Mucoromycota</taxon>
        <taxon>Mucoromycotina</taxon>
        <taxon>Mucoromycetes</taxon>
        <taxon>Mucorales</taxon>
        <taxon>Mucorineae</taxon>
        <taxon>Rhizopodaceae</taxon>
        <taxon>Rhizopus</taxon>
    </lineage>
</organism>
<evidence type="ECO:0000313" key="2">
    <source>
        <dbReference type="EMBL" id="KAG1547465.1"/>
    </source>
</evidence>
<dbReference type="InterPro" id="IPR009057">
    <property type="entry name" value="Homeodomain-like_sf"/>
</dbReference>
<gene>
    <name evidence="2" type="ORF">G6F50_013541</name>
</gene>
<reference evidence="2 3" key="1">
    <citation type="journal article" date="2020" name="Microb. Genom.">
        <title>Genetic diversity of clinical and environmental Mucorales isolates obtained from an investigation of mucormycosis cases among solid organ transplant recipients.</title>
        <authorList>
            <person name="Nguyen M.H."/>
            <person name="Kaul D."/>
            <person name="Muto C."/>
            <person name="Cheng S.J."/>
            <person name="Richter R.A."/>
            <person name="Bruno V.M."/>
            <person name="Liu G."/>
            <person name="Beyhan S."/>
            <person name="Sundermann A.J."/>
            <person name="Mounaud S."/>
            <person name="Pasculle A.W."/>
            <person name="Nierman W.C."/>
            <person name="Driscoll E."/>
            <person name="Cumbie R."/>
            <person name="Clancy C.J."/>
            <person name="Dupont C.L."/>
        </authorList>
    </citation>
    <scope>NUCLEOTIDE SEQUENCE [LARGE SCALE GENOMIC DNA]</scope>
    <source>
        <strain evidence="2 3">GL24</strain>
    </source>
</reference>
<name>A0A9P6YFU3_9FUNG</name>
<protein>
    <recommendedName>
        <fullName evidence="4">Homeodomain-like DNA binding domain-containing transcription factor</fullName>
    </recommendedName>
</protein>
<evidence type="ECO:0008006" key="4">
    <source>
        <dbReference type="Google" id="ProtNLM"/>
    </source>
</evidence>
<feature type="compositionally biased region" description="Acidic residues" evidence="1">
    <location>
        <begin position="15"/>
        <end position="30"/>
    </location>
</feature>
<keyword evidence="3" id="KW-1185">Reference proteome</keyword>